<accession>A0A8G1RAV0</accession>
<dbReference type="InterPro" id="IPR043129">
    <property type="entry name" value="ATPase_NBD"/>
</dbReference>
<reference evidence="1 2" key="1">
    <citation type="submission" date="2018-02" db="EMBL/GenBank/DDBJ databases">
        <title>The genomes of Aspergillus section Nigri reveals drivers in fungal speciation.</title>
        <authorList>
            <consortium name="DOE Joint Genome Institute"/>
            <person name="Vesth T.C."/>
            <person name="Nybo J."/>
            <person name="Theobald S."/>
            <person name="Brandl J."/>
            <person name="Frisvad J.C."/>
            <person name="Nielsen K.F."/>
            <person name="Lyhne E.K."/>
            <person name="Kogle M.E."/>
            <person name="Kuo A."/>
            <person name="Riley R."/>
            <person name="Clum A."/>
            <person name="Nolan M."/>
            <person name="Lipzen A."/>
            <person name="Salamov A."/>
            <person name="Henrissat B."/>
            <person name="Wiebenga A."/>
            <person name="De vries R.P."/>
            <person name="Grigoriev I.V."/>
            <person name="Mortensen U.H."/>
            <person name="Andersen M.R."/>
            <person name="Baker S.E."/>
        </authorList>
    </citation>
    <scope>NUCLEOTIDE SEQUENCE [LARGE SCALE GENOMIC DNA]</scope>
    <source>
        <strain evidence="1 2">CBS 112811</strain>
    </source>
</reference>
<proteinExistence type="predicted"/>
<protein>
    <recommendedName>
        <fullName evidence="3">Actin-like ATPase domain-containing protein</fullName>
    </recommendedName>
</protein>
<dbReference type="EMBL" id="KZ825055">
    <property type="protein sequence ID" value="RAH61662.1"/>
    <property type="molecule type" value="Genomic_DNA"/>
</dbReference>
<name>A0A8G1RAV0_9EURO</name>
<dbReference type="Proteomes" id="UP000249526">
    <property type="component" value="Unassembled WGS sequence"/>
</dbReference>
<dbReference type="SUPFAM" id="SSF53067">
    <property type="entry name" value="Actin-like ATPase domain"/>
    <property type="match status" value="1"/>
</dbReference>
<dbReference type="AlphaFoldDB" id="A0A8G1RAV0"/>
<evidence type="ECO:0000313" key="2">
    <source>
        <dbReference type="Proteomes" id="UP000249526"/>
    </source>
</evidence>
<organism evidence="1 2">
    <name type="scientific">Aspergillus piperis CBS 112811</name>
    <dbReference type="NCBI Taxonomy" id="1448313"/>
    <lineage>
        <taxon>Eukaryota</taxon>
        <taxon>Fungi</taxon>
        <taxon>Dikarya</taxon>
        <taxon>Ascomycota</taxon>
        <taxon>Pezizomycotina</taxon>
        <taxon>Eurotiomycetes</taxon>
        <taxon>Eurotiomycetidae</taxon>
        <taxon>Eurotiales</taxon>
        <taxon>Aspergillaceae</taxon>
        <taxon>Aspergillus</taxon>
        <taxon>Aspergillus subgen. Circumdati</taxon>
    </lineage>
</organism>
<evidence type="ECO:0008006" key="3">
    <source>
        <dbReference type="Google" id="ProtNLM"/>
    </source>
</evidence>
<sequence length="230" mass="25919">MIPEPIAAAVDIFRKKADTFQVQVVCFERFAPENLEEHGWECRLPFWSLLSANNLDFYDRRRKEIILSARDIQVFLDPVIDMAHVYLVGGGAENAYILRSVKQRIKDKHALDVYTPDKPQLAVVNGAGVYGLDDVLTIHKCPQHIGIECAQRYDADRHGQPRPELLTQDPVDGRNVVTGPAIWVFDIVTTITRVSTLKMIRNTFLTPRPPTFATEDPNVAHLPVALACGY</sequence>
<dbReference type="GeneID" id="37161863"/>
<keyword evidence="2" id="KW-1185">Reference proteome</keyword>
<gene>
    <name evidence="1" type="ORF">BO85DRAFT_434334</name>
</gene>
<evidence type="ECO:0000313" key="1">
    <source>
        <dbReference type="EMBL" id="RAH61662.1"/>
    </source>
</evidence>
<dbReference type="RefSeq" id="XP_025519584.1">
    <property type="nucleotide sequence ID" value="XM_025658461.1"/>
</dbReference>